<evidence type="ECO:0000256" key="1">
    <source>
        <dbReference type="SAM" id="SignalP"/>
    </source>
</evidence>
<organism evidence="2 3">
    <name type="scientific">Massilia polaris</name>
    <dbReference type="NCBI Taxonomy" id="2728846"/>
    <lineage>
        <taxon>Bacteria</taxon>
        <taxon>Pseudomonadati</taxon>
        <taxon>Pseudomonadota</taxon>
        <taxon>Betaproteobacteria</taxon>
        <taxon>Burkholderiales</taxon>
        <taxon>Oxalobacteraceae</taxon>
        <taxon>Telluria group</taxon>
        <taxon>Massilia</taxon>
    </lineage>
</organism>
<dbReference type="RefSeq" id="WP_169468352.1">
    <property type="nucleotide sequence ID" value="NZ_JABBGG010000011.1"/>
</dbReference>
<dbReference type="Proteomes" id="UP000583752">
    <property type="component" value="Unassembled WGS sequence"/>
</dbReference>
<reference evidence="2 3" key="1">
    <citation type="submission" date="2020-04" db="EMBL/GenBank/DDBJ databases">
        <title>Massilia sp. RP-1-19 isolated from soil.</title>
        <authorList>
            <person name="Dahal R.H."/>
        </authorList>
    </citation>
    <scope>NUCLEOTIDE SEQUENCE [LARGE SCALE GENOMIC DNA]</scope>
    <source>
        <strain evidence="2 3">RP-1-19</strain>
    </source>
</reference>
<dbReference type="EMBL" id="JABBGG010000011">
    <property type="protein sequence ID" value="NML62899.1"/>
    <property type="molecule type" value="Genomic_DNA"/>
</dbReference>
<name>A0A848HS27_9BURK</name>
<protein>
    <submittedName>
        <fullName evidence="2">Uncharacterized protein</fullName>
    </submittedName>
</protein>
<feature type="signal peptide" evidence="1">
    <location>
        <begin position="1"/>
        <end position="24"/>
    </location>
</feature>
<evidence type="ECO:0000313" key="3">
    <source>
        <dbReference type="Proteomes" id="UP000583752"/>
    </source>
</evidence>
<keyword evidence="1" id="KW-0732">Signal</keyword>
<dbReference type="AlphaFoldDB" id="A0A848HS27"/>
<gene>
    <name evidence="2" type="ORF">HHL21_17805</name>
</gene>
<evidence type="ECO:0000313" key="2">
    <source>
        <dbReference type="EMBL" id="NML62899.1"/>
    </source>
</evidence>
<sequence>MRTFQLIAALAAAAALAGPGYASAQSGTDTPALDTSTTVRVPAPVERYQLPPRDFKYYKGNYRLSNGKYMWVSDLGRRYFAQVDGERRVELIPVGYNVFVVRDSDRIVMFDQDHNGEHNDVLIRSRARVAG</sequence>
<keyword evidence="3" id="KW-1185">Reference proteome</keyword>
<accession>A0A848HS27</accession>
<feature type="chain" id="PRO_5032785490" evidence="1">
    <location>
        <begin position="25"/>
        <end position="131"/>
    </location>
</feature>
<comment type="caution">
    <text evidence="2">The sequence shown here is derived from an EMBL/GenBank/DDBJ whole genome shotgun (WGS) entry which is preliminary data.</text>
</comment>
<proteinExistence type="predicted"/>